<dbReference type="Pfam" id="PF02210">
    <property type="entry name" value="Laminin_G_2"/>
    <property type="match status" value="1"/>
</dbReference>
<name>A0AAD5B341_SILAS</name>
<evidence type="ECO:0000256" key="1">
    <source>
        <dbReference type="PROSITE-ProRule" id="PRU00122"/>
    </source>
</evidence>
<feature type="domain" description="Laminin G" evidence="2">
    <location>
        <begin position="42"/>
        <end position="129"/>
    </location>
</feature>
<reference evidence="3" key="1">
    <citation type="submission" date="2018-07" db="EMBL/GenBank/DDBJ databases">
        <title>Comparative genomics of catfishes provides insights into carnivory and benthic adaptation.</title>
        <authorList>
            <person name="Zhang Y."/>
            <person name="Wang D."/>
            <person name="Peng Z."/>
            <person name="Zheng S."/>
            <person name="Shao F."/>
            <person name="Tao W."/>
        </authorList>
    </citation>
    <scope>NUCLEOTIDE SEQUENCE</scope>
    <source>
        <strain evidence="3">Chongqing</strain>
    </source>
</reference>
<organism evidence="3 4">
    <name type="scientific">Silurus asotus</name>
    <name type="common">Amur catfish</name>
    <name type="synonym">Parasilurus asotus</name>
    <dbReference type="NCBI Taxonomy" id="30991"/>
    <lineage>
        <taxon>Eukaryota</taxon>
        <taxon>Metazoa</taxon>
        <taxon>Chordata</taxon>
        <taxon>Craniata</taxon>
        <taxon>Vertebrata</taxon>
        <taxon>Euteleostomi</taxon>
        <taxon>Actinopterygii</taxon>
        <taxon>Neopterygii</taxon>
        <taxon>Teleostei</taxon>
        <taxon>Ostariophysi</taxon>
        <taxon>Siluriformes</taxon>
        <taxon>Siluridae</taxon>
        <taxon>Silurus</taxon>
    </lineage>
</organism>
<feature type="non-terminal residue" evidence="3">
    <location>
        <position position="1"/>
    </location>
</feature>
<evidence type="ECO:0000259" key="2">
    <source>
        <dbReference type="PROSITE" id="PS50025"/>
    </source>
</evidence>
<dbReference type="InterPro" id="IPR001791">
    <property type="entry name" value="Laminin_G"/>
</dbReference>
<dbReference type="EMBL" id="MU548519">
    <property type="protein sequence ID" value="KAI5627844.1"/>
    <property type="molecule type" value="Genomic_DNA"/>
</dbReference>
<gene>
    <name evidence="3" type="ORF">C0J50_12819</name>
</gene>
<accession>A0AAD5B341</accession>
<comment type="caution">
    <text evidence="1">Lacks conserved residue(s) required for the propagation of feature annotation.</text>
</comment>
<keyword evidence="4" id="KW-1185">Reference proteome</keyword>
<protein>
    <submittedName>
        <fullName evidence="3">Laminin subunit alpha-3</fullName>
    </submittedName>
</protein>
<dbReference type="PROSITE" id="PS50025">
    <property type="entry name" value="LAM_G_DOMAIN"/>
    <property type="match status" value="1"/>
</dbReference>
<proteinExistence type="predicted"/>
<evidence type="ECO:0000313" key="4">
    <source>
        <dbReference type="Proteomes" id="UP001205998"/>
    </source>
</evidence>
<comment type="caution">
    <text evidence="3">The sequence shown here is derived from an EMBL/GenBank/DDBJ whole genome shotgun (WGS) entry which is preliminary data.</text>
</comment>
<dbReference type="InterPro" id="IPR013320">
    <property type="entry name" value="ConA-like_dom_sf"/>
</dbReference>
<dbReference type="Proteomes" id="UP001205998">
    <property type="component" value="Unassembled WGS sequence"/>
</dbReference>
<dbReference type="SUPFAM" id="SSF49899">
    <property type="entry name" value="Concanavalin A-like lectins/glucanases"/>
    <property type="match status" value="1"/>
</dbReference>
<evidence type="ECO:0000313" key="3">
    <source>
        <dbReference type="EMBL" id="KAI5627844.1"/>
    </source>
</evidence>
<dbReference type="AlphaFoldDB" id="A0AAD5B341"/>
<sequence>NNITAPPLRGYVKDLNAVGKTPTPLNKVGVGRNYSIVMMALRKAEFSAGSSLDSSPTGFSLDKTMTVSFGFKSTEKDGVLLQNKQANNEIGVSMVNGHVTLKYQNRAWRSLKQYQDGQWHYVTVTNKNG</sequence>
<dbReference type="CDD" id="cd00110">
    <property type="entry name" value="LamG"/>
    <property type="match status" value="1"/>
</dbReference>
<feature type="non-terminal residue" evidence="3">
    <location>
        <position position="129"/>
    </location>
</feature>
<dbReference type="Gene3D" id="2.60.120.200">
    <property type="match status" value="2"/>
</dbReference>